<evidence type="ECO:0000313" key="1">
    <source>
        <dbReference type="EMBL" id="KII71677.1"/>
    </source>
</evidence>
<dbReference type="AlphaFoldDB" id="A0A0C2NCI8"/>
<accession>A0A0C2NCI8</accession>
<dbReference type="Proteomes" id="UP000031668">
    <property type="component" value="Unassembled WGS sequence"/>
</dbReference>
<sequence>MGIKIKIENFEILKSYSDIYNNKACGDDDRYNFTKCPIGVYLNLGRKYPILLLDLYSNTIETKIDYSNIITREDIIENEKYEKISIYTIYFISYINNDLGGDVRTSYTFDILTTGINYGIFSQKCYGCMGMRGIVRYWGFIKYAEFLNRFHIMDIDFDPFRMLVIKINLIDIRPSSKDNRIIIEEITPQYLFNTPDSHEFFGSITNFCYAWRYPSSIGLPKFMKIFNYNVHISCREDEYYKLVIYFVKKNNEVSIRSALYDKEFHYFKYYAAKTHPINFRNPFMSITDSSNRTKDSRIIFNYEIM</sequence>
<reference evidence="1 2" key="1">
    <citation type="journal article" date="2014" name="Genome Biol. Evol.">
        <title>The genome of the myxosporean Thelohanellus kitauei shows adaptations to nutrient acquisition within its fish host.</title>
        <authorList>
            <person name="Yang Y."/>
            <person name="Xiong J."/>
            <person name="Zhou Z."/>
            <person name="Huo F."/>
            <person name="Miao W."/>
            <person name="Ran C."/>
            <person name="Liu Y."/>
            <person name="Zhang J."/>
            <person name="Feng J."/>
            <person name="Wang M."/>
            <person name="Wang M."/>
            <person name="Wang L."/>
            <person name="Yao B."/>
        </authorList>
    </citation>
    <scope>NUCLEOTIDE SEQUENCE [LARGE SCALE GENOMIC DNA]</scope>
    <source>
        <strain evidence="1">Wuqing</strain>
    </source>
</reference>
<gene>
    <name evidence="1" type="ORF">RF11_11479</name>
</gene>
<evidence type="ECO:0000313" key="2">
    <source>
        <dbReference type="Proteomes" id="UP000031668"/>
    </source>
</evidence>
<keyword evidence="2" id="KW-1185">Reference proteome</keyword>
<organism evidence="1 2">
    <name type="scientific">Thelohanellus kitauei</name>
    <name type="common">Myxosporean</name>
    <dbReference type="NCBI Taxonomy" id="669202"/>
    <lineage>
        <taxon>Eukaryota</taxon>
        <taxon>Metazoa</taxon>
        <taxon>Cnidaria</taxon>
        <taxon>Myxozoa</taxon>
        <taxon>Myxosporea</taxon>
        <taxon>Bivalvulida</taxon>
        <taxon>Platysporina</taxon>
        <taxon>Myxobolidae</taxon>
        <taxon>Thelohanellus</taxon>
    </lineage>
</organism>
<proteinExistence type="predicted"/>
<name>A0A0C2NCI8_THEKT</name>
<protein>
    <submittedName>
        <fullName evidence="1">Uncharacterized protein</fullName>
    </submittedName>
</protein>
<comment type="caution">
    <text evidence="1">The sequence shown here is derived from an EMBL/GenBank/DDBJ whole genome shotgun (WGS) entry which is preliminary data.</text>
</comment>
<dbReference type="EMBL" id="JWZT01001671">
    <property type="protein sequence ID" value="KII71677.1"/>
    <property type="molecule type" value="Genomic_DNA"/>
</dbReference>